<organism evidence="2 3">
    <name type="scientific">Rhodocollybia butyracea</name>
    <dbReference type="NCBI Taxonomy" id="206335"/>
    <lineage>
        <taxon>Eukaryota</taxon>
        <taxon>Fungi</taxon>
        <taxon>Dikarya</taxon>
        <taxon>Basidiomycota</taxon>
        <taxon>Agaricomycotina</taxon>
        <taxon>Agaricomycetes</taxon>
        <taxon>Agaricomycetidae</taxon>
        <taxon>Agaricales</taxon>
        <taxon>Marasmiineae</taxon>
        <taxon>Omphalotaceae</taxon>
        <taxon>Rhodocollybia</taxon>
    </lineage>
</organism>
<protein>
    <submittedName>
        <fullName evidence="2">Uncharacterized protein</fullName>
    </submittedName>
</protein>
<comment type="caution">
    <text evidence="2">The sequence shown here is derived from an EMBL/GenBank/DDBJ whole genome shotgun (WGS) entry which is preliminary data.</text>
</comment>
<accession>A0A9P5PH49</accession>
<dbReference type="AlphaFoldDB" id="A0A9P5PH49"/>
<reference evidence="2" key="1">
    <citation type="submission" date="2020-11" db="EMBL/GenBank/DDBJ databases">
        <authorList>
            <consortium name="DOE Joint Genome Institute"/>
            <person name="Ahrendt S."/>
            <person name="Riley R."/>
            <person name="Andreopoulos W."/>
            <person name="Labutti K."/>
            <person name="Pangilinan J."/>
            <person name="Ruiz-Duenas F.J."/>
            <person name="Barrasa J.M."/>
            <person name="Sanchez-Garcia M."/>
            <person name="Camarero S."/>
            <person name="Miyauchi S."/>
            <person name="Serrano A."/>
            <person name="Linde D."/>
            <person name="Babiker R."/>
            <person name="Drula E."/>
            <person name="Ayuso-Fernandez I."/>
            <person name="Pacheco R."/>
            <person name="Padilla G."/>
            <person name="Ferreira P."/>
            <person name="Barriuso J."/>
            <person name="Kellner H."/>
            <person name="Castanera R."/>
            <person name="Alfaro M."/>
            <person name="Ramirez L."/>
            <person name="Pisabarro A.G."/>
            <person name="Kuo A."/>
            <person name="Tritt A."/>
            <person name="Lipzen A."/>
            <person name="He G."/>
            <person name="Yan M."/>
            <person name="Ng V."/>
            <person name="Cullen D."/>
            <person name="Martin F."/>
            <person name="Rosso M.-N."/>
            <person name="Henrissat B."/>
            <person name="Hibbett D."/>
            <person name="Martinez A.T."/>
            <person name="Grigoriev I.V."/>
        </authorList>
    </citation>
    <scope>NUCLEOTIDE SEQUENCE</scope>
    <source>
        <strain evidence="2">AH 40177</strain>
    </source>
</reference>
<sequence length="402" mass="41889">MATSDNVNTNSTQMGATGPICPAAARNSQDRQASIDQGGSTWDSSPTLLPAASNTLSPLSTHSTDSFVSFSTSAESLMPSQSEESETRGRNQESSRMTTEEDDEQQLAPALTHENMAIDVPGSSTETNSSMLPAAPGASSLAEVKSTNKGPVVIHPSTGIEVDCQDGQSSSTRQASPAALNTFVARGNGQYNEPTTIEMITHRGPLATNTISPIPVTRSTIPTPSIQPNPSLRSQDDNSEDERPRSAPIATGDDVELGMPALAHANIVYVAPSITDAHSSTSPPAPGPSSLTEVEGTNEESALATDDGVDVDTHNDQSSSTKKTEQASLETASDTVAAGSDSPYNDETRIEQRGTLAHDTLLAMGVGSMFVVAPGEAEGEMQEHVKVAPKVTPEVSAQDDCK</sequence>
<keyword evidence="3" id="KW-1185">Reference proteome</keyword>
<evidence type="ECO:0000313" key="3">
    <source>
        <dbReference type="Proteomes" id="UP000772434"/>
    </source>
</evidence>
<feature type="compositionally biased region" description="Polar residues" evidence="1">
    <location>
        <begin position="26"/>
        <end position="82"/>
    </location>
</feature>
<feature type="compositionally biased region" description="Polar residues" evidence="1">
    <location>
        <begin position="1"/>
        <end position="15"/>
    </location>
</feature>
<dbReference type="EMBL" id="JADNRY010000152">
    <property type="protein sequence ID" value="KAF9063174.1"/>
    <property type="molecule type" value="Genomic_DNA"/>
</dbReference>
<dbReference type="Proteomes" id="UP000772434">
    <property type="component" value="Unassembled WGS sequence"/>
</dbReference>
<feature type="region of interest" description="Disordered" evidence="1">
    <location>
        <begin position="1"/>
        <end position="106"/>
    </location>
</feature>
<feature type="region of interest" description="Disordered" evidence="1">
    <location>
        <begin position="207"/>
        <end position="255"/>
    </location>
</feature>
<feature type="compositionally biased region" description="Polar residues" evidence="1">
    <location>
        <begin position="207"/>
        <end position="233"/>
    </location>
</feature>
<feature type="compositionally biased region" description="Polar residues" evidence="1">
    <location>
        <begin position="316"/>
        <end position="334"/>
    </location>
</feature>
<evidence type="ECO:0000313" key="2">
    <source>
        <dbReference type="EMBL" id="KAF9063174.1"/>
    </source>
</evidence>
<gene>
    <name evidence="2" type="ORF">BDP27DRAFT_250709</name>
</gene>
<evidence type="ECO:0000256" key="1">
    <source>
        <dbReference type="SAM" id="MobiDB-lite"/>
    </source>
</evidence>
<feature type="region of interest" description="Disordered" evidence="1">
    <location>
        <begin position="276"/>
        <end position="346"/>
    </location>
</feature>
<proteinExistence type="predicted"/>
<name>A0A9P5PH49_9AGAR</name>